<dbReference type="InterPro" id="IPR051380">
    <property type="entry name" value="pH-response_reg_palI/RIM9"/>
</dbReference>
<dbReference type="GO" id="GO:0005886">
    <property type="term" value="C:plasma membrane"/>
    <property type="evidence" value="ECO:0007669"/>
    <property type="project" value="InterPro"/>
</dbReference>
<proteinExistence type="predicted"/>
<protein>
    <submittedName>
        <fullName evidence="3">Putative membrane protein</fullName>
    </submittedName>
</protein>
<dbReference type="InterPro" id="IPR009571">
    <property type="entry name" value="SUR7/Rim9-like_fungi"/>
</dbReference>
<keyword evidence="2" id="KW-0472">Membrane</keyword>
<evidence type="ECO:0000313" key="4">
    <source>
        <dbReference type="Proteomes" id="UP000095358"/>
    </source>
</evidence>
<keyword evidence="2" id="KW-1133">Transmembrane helix</keyword>
<feature type="transmembrane region" description="Helical" evidence="2">
    <location>
        <begin position="140"/>
        <end position="170"/>
    </location>
</feature>
<keyword evidence="4" id="KW-1185">Reference proteome</keyword>
<dbReference type="PANTHER" id="PTHR28013">
    <property type="entry name" value="PROTEIN DCV1-RELATED"/>
    <property type="match status" value="1"/>
</dbReference>
<dbReference type="PANTHER" id="PTHR28013:SF8">
    <property type="entry name" value="AEL027WP"/>
    <property type="match status" value="1"/>
</dbReference>
<evidence type="ECO:0000256" key="2">
    <source>
        <dbReference type="SAM" id="Phobius"/>
    </source>
</evidence>
<feature type="compositionally biased region" description="Polar residues" evidence="1">
    <location>
        <begin position="633"/>
        <end position="651"/>
    </location>
</feature>
<name>A0A1E5RK11_HANUV</name>
<feature type="transmembrane region" description="Helical" evidence="2">
    <location>
        <begin position="12"/>
        <end position="32"/>
    </location>
</feature>
<feature type="transmembrane region" description="Helical" evidence="2">
    <location>
        <begin position="105"/>
        <end position="128"/>
    </location>
</feature>
<feature type="compositionally biased region" description="Basic and acidic residues" evidence="1">
    <location>
        <begin position="454"/>
        <end position="468"/>
    </location>
</feature>
<dbReference type="Proteomes" id="UP000095358">
    <property type="component" value="Unassembled WGS sequence"/>
</dbReference>
<gene>
    <name evidence="3" type="ORF">AWRI3580_g2693</name>
</gene>
<dbReference type="VEuPathDB" id="FungiDB:AWRI3580_g2693"/>
<dbReference type="GO" id="GO:0032153">
    <property type="term" value="C:cell division site"/>
    <property type="evidence" value="ECO:0007669"/>
    <property type="project" value="TreeGrafter"/>
</dbReference>
<sequence>MKKSSSISTIILIFQFVTIACLVISFVTVPLFKFTSNKKSSTSNLLSLSEHRGIQYGVFGYCETAKKECSTPSANYKAYEIQQKYKKHESDWKLGLNARKTLSELLIVVPVAAGLVFLNLIGSSLNIITKSRDINENERFIFVQFIVSIIISFLAFAASAMSCIVVFLLFYPHINWPAWVLIPAAVLSLVCLPLSFFQYLSKKGEVYNLETGAIIEEKQNDLYGNTRLLSDDVVFEEDKQSLDYFNNNDGHVSDESKSKNFFTELKKLNTNNMNSSSDFDNKASLNNSESYAQPSRLVDVMNNGGSKNTSTSNLSSHYGNKKDSFNMYQEYKQNESEGFSNANSHPAKYDSAALSGNPYRDASDSSSYYATANSYAAQKLPGSKLERENTFKTNDFKPESILLLDKKSPLENINGMSHKGSNLPATTEEEVANYSDISDSDRDFVRKNIIPKSQRPDLDSDDGLHDDQGSNFTSVSQRAGNPQYIQKKFNAQPTSNMNNYQGNTYQKQQVMPQQQQMRAYPQQYNQNNYYQQQQRSGPMGGYAGQPPAQYQQYNGGQMNRVGINHQALNPQQRTRAPMVFQNNADFNAPIGSSYQQQQYQGNSAMQSKFQPPVYKPGYKKKPMGANNMIGPASLSNPYANGSGQQPYSGFR</sequence>
<dbReference type="EMBL" id="LPNN01000005">
    <property type="protein sequence ID" value="OEJ87259.1"/>
    <property type="molecule type" value="Genomic_DNA"/>
</dbReference>
<dbReference type="OrthoDB" id="2354757at2759"/>
<feature type="region of interest" description="Disordered" evidence="1">
    <location>
        <begin position="299"/>
        <end position="321"/>
    </location>
</feature>
<keyword evidence="2" id="KW-0812">Transmembrane</keyword>
<feature type="region of interest" description="Disordered" evidence="1">
    <location>
        <begin position="451"/>
        <end position="483"/>
    </location>
</feature>
<evidence type="ECO:0000256" key="1">
    <source>
        <dbReference type="SAM" id="MobiDB-lite"/>
    </source>
</evidence>
<feature type="region of interest" description="Disordered" evidence="1">
    <location>
        <begin position="600"/>
        <end position="651"/>
    </location>
</feature>
<dbReference type="AlphaFoldDB" id="A0A1E5RK11"/>
<dbReference type="GO" id="GO:0035838">
    <property type="term" value="C:growing cell tip"/>
    <property type="evidence" value="ECO:0007669"/>
    <property type="project" value="TreeGrafter"/>
</dbReference>
<organism evidence="3 4">
    <name type="scientific">Hanseniaspora uvarum</name>
    <name type="common">Yeast</name>
    <name type="synonym">Kloeckera apiculata</name>
    <dbReference type="NCBI Taxonomy" id="29833"/>
    <lineage>
        <taxon>Eukaryota</taxon>
        <taxon>Fungi</taxon>
        <taxon>Dikarya</taxon>
        <taxon>Ascomycota</taxon>
        <taxon>Saccharomycotina</taxon>
        <taxon>Saccharomycetes</taxon>
        <taxon>Saccharomycodales</taxon>
        <taxon>Saccharomycodaceae</taxon>
        <taxon>Hanseniaspora</taxon>
    </lineage>
</organism>
<feature type="compositionally biased region" description="Low complexity" evidence="1">
    <location>
        <begin position="302"/>
        <end position="316"/>
    </location>
</feature>
<feature type="compositionally biased region" description="Polar residues" evidence="1">
    <location>
        <begin position="471"/>
        <end position="483"/>
    </location>
</feature>
<reference evidence="4" key="1">
    <citation type="journal article" date="2016" name="Genome Announc.">
        <title>Genome sequences of three species of Hanseniaspora isolated from spontaneous wine fermentations.</title>
        <authorList>
            <person name="Sternes P.R."/>
            <person name="Lee D."/>
            <person name="Kutyna D.R."/>
            <person name="Borneman A.R."/>
        </authorList>
    </citation>
    <scope>NUCLEOTIDE SEQUENCE [LARGE SCALE GENOMIC DNA]</scope>
    <source>
        <strain evidence="4">AWRI3580</strain>
    </source>
</reference>
<evidence type="ECO:0000313" key="3">
    <source>
        <dbReference type="EMBL" id="OEJ87259.1"/>
    </source>
</evidence>
<comment type="caution">
    <text evidence="3">The sequence shown here is derived from an EMBL/GenBank/DDBJ whole genome shotgun (WGS) entry which is preliminary data.</text>
</comment>
<dbReference type="PROSITE" id="PS51257">
    <property type="entry name" value="PROKAR_LIPOPROTEIN"/>
    <property type="match status" value="1"/>
</dbReference>
<dbReference type="Pfam" id="PF06687">
    <property type="entry name" value="SUR7"/>
    <property type="match status" value="1"/>
</dbReference>
<accession>A0A1E5RK11</accession>
<feature type="transmembrane region" description="Helical" evidence="2">
    <location>
        <begin position="176"/>
        <end position="197"/>
    </location>
</feature>